<dbReference type="Gene3D" id="1.50.10.10">
    <property type="match status" value="1"/>
</dbReference>
<dbReference type="Proteomes" id="UP000294593">
    <property type="component" value="Unassembled WGS sequence"/>
</dbReference>
<keyword evidence="2 3" id="KW-0413">Isomerase</keyword>
<dbReference type="InterPro" id="IPR008928">
    <property type="entry name" value="6-hairpin_glycosidase_sf"/>
</dbReference>
<dbReference type="GO" id="GO:0016853">
    <property type="term" value="F:isomerase activity"/>
    <property type="evidence" value="ECO:0007669"/>
    <property type="project" value="UniProtKB-KW"/>
</dbReference>
<dbReference type="RefSeq" id="WP_133606236.1">
    <property type="nucleotide sequence ID" value="NZ_SNXW01000001.1"/>
</dbReference>
<dbReference type="GO" id="GO:0005975">
    <property type="term" value="P:carbohydrate metabolic process"/>
    <property type="evidence" value="ECO:0007669"/>
    <property type="project" value="InterPro"/>
</dbReference>
<protein>
    <submittedName>
        <fullName evidence="3">Mannose-6-phosphate isomerase type 3</fullName>
    </submittedName>
</protein>
<name>A0A4R6RPI7_9BURK</name>
<dbReference type="EMBL" id="SNXW01000001">
    <property type="protein sequence ID" value="TDP88552.1"/>
    <property type="molecule type" value="Genomic_DNA"/>
</dbReference>
<comment type="similarity">
    <text evidence="1">Belongs to the N-acylglucosamine 2-epimerase family.</text>
</comment>
<dbReference type="OrthoDB" id="9806359at2"/>
<dbReference type="InterPro" id="IPR010819">
    <property type="entry name" value="AGE/CE"/>
</dbReference>
<evidence type="ECO:0000256" key="1">
    <source>
        <dbReference type="ARBA" id="ARBA00008558"/>
    </source>
</evidence>
<gene>
    <name evidence="3" type="ORF">EV672_101704</name>
</gene>
<evidence type="ECO:0000313" key="3">
    <source>
        <dbReference type="EMBL" id="TDP88552.1"/>
    </source>
</evidence>
<reference evidence="3 4" key="1">
    <citation type="submission" date="2019-03" db="EMBL/GenBank/DDBJ databases">
        <title>Genomic Encyclopedia of Type Strains, Phase IV (KMG-IV): sequencing the most valuable type-strain genomes for metagenomic binning, comparative biology and taxonomic classification.</title>
        <authorList>
            <person name="Goeker M."/>
        </authorList>
    </citation>
    <scope>NUCLEOTIDE SEQUENCE [LARGE SCALE GENOMIC DNA]</scope>
    <source>
        <strain evidence="3 4">DSM 11901</strain>
    </source>
</reference>
<dbReference type="AlphaFoldDB" id="A0A4R6RPI7"/>
<dbReference type="SUPFAM" id="SSF48208">
    <property type="entry name" value="Six-hairpin glycosidases"/>
    <property type="match status" value="1"/>
</dbReference>
<comment type="caution">
    <text evidence="3">The sequence shown here is derived from an EMBL/GenBank/DDBJ whole genome shotgun (WGS) entry which is preliminary data.</text>
</comment>
<evidence type="ECO:0000256" key="2">
    <source>
        <dbReference type="ARBA" id="ARBA00023235"/>
    </source>
</evidence>
<proteinExistence type="inferred from homology"/>
<dbReference type="InterPro" id="IPR012341">
    <property type="entry name" value="6hp_glycosidase-like_sf"/>
</dbReference>
<keyword evidence="4" id="KW-1185">Reference proteome</keyword>
<dbReference type="Pfam" id="PF07221">
    <property type="entry name" value="GlcNAc_2-epim"/>
    <property type="match status" value="1"/>
</dbReference>
<organism evidence="3 4">
    <name type="scientific">Aquabacterium commune</name>
    <dbReference type="NCBI Taxonomy" id="70586"/>
    <lineage>
        <taxon>Bacteria</taxon>
        <taxon>Pseudomonadati</taxon>
        <taxon>Pseudomonadota</taxon>
        <taxon>Betaproteobacteria</taxon>
        <taxon>Burkholderiales</taxon>
        <taxon>Aquabacterium</taxon>
    </lineage>
</organism>
<sequence length="396" mass="43218">MHPPSPPALSAQRSAFLNWFCTQAMPLWTTAGVDLAQGGFAEKLDVHGQPVDEPRRTRVVARQLYVWAVAENLGWPHDTSGLIAHGLDFLLTRLLQADGTFASSVTPQGQVVNAQFDLYEQAFALFAMATVYRRRPEAHAELLAVSTRLLTALRAGWGHPLGGFEESQPPTLPLRANPHMHLFEAALQWAEALQGAQADQAVQAPWWALADEIAELALARMVDAPSGLLTELFDGDWRPMPGADGTLVEPGHQFEWGWLLVRWGRHRGRADALAAAQRMVELAEARGVDAQRGVAINSMGTDCAWRDANAKLWPQTERIKAWAIMASRASDTREASRSLDHCSAAIAGLMGYLTRPLAGGWYESLDAQGAWSAEPVRASSLYHVVCALETVAHTAA</sequence>
<evidence type="ECO:0000313" key="4">
    <source>
        <dbReference type="Proteomes" id="UP000294593"/>
    </source>
</evidence>
<dbReference type="PANTHER" id="PTHR15108">
    <property type="entry name" value="N-ACYLGLUCOSAMINE-2-EPIMERASE"/>
    <property type="match status" value="1"/>
</dbReference>
<accession>A0A4R6RPI7</accession>